<dbReference type="SMART" id="SM00487">
    <property type="entry name" value="DEXDc"/>
    <property type="match status" value="1"/>
</dbReference>
<dbReference type="Pfam" id="PF04851">
    <property type="entry name" value="ResIII"/>
    <property type="match status" value="1"/>
</dbReference>
<accession>A0A9W6PQC4</accession>
<dbReference type="Proteomes" id="UP001165143">
    <property type="component" value="Unassembled WGS sequence"/>
</dbReference>
<feature type="region of interest" description="Disordered" evidence="1">
    <location>
        <begin position="406"/>
        <end position="429"/>
    </location>
</feature>
<comment type="caution">
    <text evidence="3">The sequence shown here is derived from an EMBL/GenBank/DDBJ whole genome shotgun (WGS) entry which is preliminary data.</text>
</comment>
<sequence length="621" mass="68780">MPSVVWPELRSCQREAFDQYMADRKSKREWLAMLTPGAGKTIFALHCAAKLKEMGVVYRIAVYVPSDSLRQQWAEVAAVFGLHLVPVADDSDYNDSDFDGFVATYAQMKGAGAEHARRAVSSTPTIAVLDEVHHLGDSRSWGSGTQKALADARHILMLTGTPWRSDECSIPWCTYEPDPCDPSAQRVAVDFAYEYGEAVADGVCRAVEFHSYDAQLRYLEVGSETTKSLKDHGKGAKLGKMFDHVFDTEQPWTRGLLARAHELLTERRIDVPDAGGLVVTDTEDKAREIARILADLSGQMPTVVVSTDDEAVGKIDAFRVDGSREWIVAIRMVSEGVDIPRLMVGCYLSRWKTPLFFRQFMGRFVRDRAVCPADGLDAHIIIPAVRVFMDHAARVELELRDLTRLDPEDAADGGEERLAGPLVPPQPAPIDDLPWEGTEGREDPLACAEKLAADARESGQMALSFEPAVEVDVPEFYQSERRGVPMPSPLFLHGEQMCRGKGIPITYARQVAELHASTAPPPPPAVHEQQPPRFRKKRLLGKRVDTLVGRLAMMQARAAGDLTKERIGQNKRALNTRLLSQFGVKREECSMAVLALMEAKLEEAIAAESERFELAGQGYRG</sequence>
<dbReference type="InterPro" id="IPR014001">
    <property type="entry name" value="Helicase_ATP-bd"/>
</dbReference>
<dbReference type="PANTHER" id="PTHR47396">
    <property type="entry name" value="TYPE I RESTRICTION ENZYME ECOKI R PROTEIN"/>
    <property type="match status" value="1"/>
</dbReference>
<name>A0A9W6PQC4_9ACTN</name>
<dbReference type="SUPFAM" id="SSF52540">
    <property type="entry name" value="P-loop containing nucleoside triphosphate hydrolases"/>
    <property type="match status" value="2"/>
</dbReference>
<dbReference type="InterPro" id="IPR027417">
    <property type="entry name" value="P-loop_NTPase"/>
</dbReference>
<proteinExistence type="predicted"/>
<dbReference type="AlphaFoldDB" id="A0A9W6PQC4"/>
<feature type="domain" description="Helicase ATP-binding" evidence="2">
    <location>
        <begin position="21"/>
        <end position="180"/>
    </location>
</feature>
<dbReference type="GO" id="GO:0005524">
    <property type="term" value="F:ATP binding"/>
    <property type="evidence" value="ECO:0007669"/>
    <property type="project" value="InterPro"/>
</dbReference>
<dbReference type="PROSITE" id="PS51192">
    <property type="entry name" value="HELICASE_ATP_BIND_1"/>
    <property type="match status" value="1"/>
</dbReference>
<evidence type="ECO:0000259" key="2">
    <source>
        <dbReference type="PROSITE" id="PS51192"/>
    </source>
</evidence>
<evidence type="ECO:0000313" key="4">
    <source>
        <dbReference type="Proteomes" id="UP001165143"/>
    </source>
</evidence>
<protein>
    <recommendedName>
        <fullName evidence="2">Helicase ATP-binding domain-containing protein</fullName>
    </recommendedName>
</protein>
<dbReference type="EMBL" id="BSRX01000062">
    <property type="protein sequence ID" value="GLW58897.1"/>
    <property type="molecule type" value="Genomic_DNA"/>
</dbReference>
<dbReference type="InterPro" id="IPR006935">
    <property type="entry name" value="Helicase/UvrB_N"/>
</dbReference>
<dbReference type="GO" id="GO:0005829">
    <property type="term" value="C:cytosol"/>
    <property type="evidence" value="ECO:0007669"/>
    <property type="project" value="TreeGrafter"/>
</dbReference>
<dbReference type="PANTHER" id="PTHR47396:SF2">
    <property type="entry name" value="HELICASE ATP-BINDING DOMAIN-CONTAINING PROTEIN"/>
    <property type="match status" value="1"/>
</dbReference>
<evidence type="ECO:0000256" key="1">
    <source>
        <dbReference type="SAM" id="MobiDB-lite"/>
    </source>
</evidence>
<dbReference type="GO" id="GO:0003677">
    <property type="term" value="F:DNA binding"/>
    <property type="evidence" value="ECO:0007669"/>
    <property type="project" value="InterPro"/>
</dbReference>
<gene>
    <name evidence="3" type="ORF">Kpho01_69070</name>
</gene>
<dbReference type="Gene3D" id="3.40.50.300">
    <property type="entry name" value="P-loop containing nucleotide triphosphate hydrolases"/>
    <property type="match status" value="2"/>
</dbReference>
<dbReference type="GO" id="GO:0016787">
    <property type="term" value="F:hydrolase activity"/>
    <property type="evidence" value="ECO:0007669"/>
    <property type="project" value="InterPro"/>
</dbReference>
<dbReference type="InterPro" id="IPR050742">
    <property type="entry name" value="Helicase_Restrict-Modif_Enz"/>
</dbReference>
<evidence type="ECO:0000313" key="3">
    <source>
        <dbReference type="EMBL" id="GLW58897.1"/>
    </source>
</evidence>
<reference evidence="3" key="1">
    <citation type="submission" date="2023-02" db="EMBL/GenBank/DDBJ databases">
        <title>Kitasatospora phosalacinea NBRC 14362.</title>
        <authorList>
            <person name="Ichikawa N."/>
            <person name="Sato H."/>
            <person name="Tonouchi N."/>
        </authorList>
    </citation>
    <scope>NUCLEOTIDE SEQUENCE</scope>
    <source>
        <strain evidence="3">NBRC 14362</strain>
    </source>
</reference>
<organism evidence="3 4">
    <name type="scientific">Kitasatospora phosalacinea</name>
    <dbReference type="NCBI Taxonomy" id="2065"/>
    <lineage>
        <taxon>Bacteria</taxon>
        <taxon>Bacillati</taxon>
        <taxon>Actinomycetota</taxon>
        <taxon>Actinomycetes</taxon>
        <taxon>Kitasatosporales</taxon>
        <taxon>Streptomycetaceae</taxon>
        <taxon>Kitasatospora</taxon>
    </lineage>
</organism>